<feature type="domain" description="ATPase AAA-type core" evidence="1">
    <location>
        <begin position="254"/>
        <end position="372"/>
    </location>
</feature>
<evidence type="ECO:0000313" key="2">
    <source>
        <dbReference type="EMBL" id="QJB47228.1"/>
    </source>
</evidence>
<dbReference type="GO" id="GO:0016887">
    <property type="term" value="F:ATP hydrolysis activity"/>
    <property type="evidence" value="ECO:0007669"/>
    <property type="project" value="InterPro"/>
</dbReference>
<dbReference type="KEGG" id="dfs:HGD76_24505"/>
<dbReference type="Gene3D" id="3.40.50.300">
    <property type="entry name" value="P-loop containing nucleotide triphosphate hydrolases"/>
    <property type="match status" value="1"/>
</dbReference>
<keyword evidence="2" id="KW-0614">Plasmid</keyword>
<dbReference type="SUPFAM" id="SSF52540">
    <property type="entry name" value="P-loop containing nucleoside triphosphate hydrolases"/>
    <property type="match status" value="1"/>
</dbReference>
<feature type="domain" description="ATPase AAA-type core" evidence="1">
    <location>
        <begin position="42"/>
        <end position="113"/>
    </location>
</feature>
<evidence type="ECO:0000259" key="1">
    <source>
        <dbReference type="Pfam" id="PF13304"/>
    </source>
</evidence>
<sequence length="456" mass="50847">MNAMLTEFTLANFKSYSTSETLNSSAVPLSHLSKSRLPLGSLTVLIGANAAGKSNALEGLRFLSWLAQGQKLSSIQYAVNSAERVVRGRVNDLCHRGESNFTIGCRLDSTEWNELNITLNVRDGELHISSERIADSINSVPLYELNQPSEGINTDVSVAYNNFTKGKNKPRITCSDQMAIFVQLDSPARFDAKYDNSQKIIPETVREYQRVLQNILFLDPVPAKMREYSFKSDKRLQEDGTNLSSVLYRLWENQPENQQAILNFIQSLPEQAIDGLDFLVGPRDEVMVRLAETFGNTRRYCEAALLSDGTLRVLAITAAMLSATEGSLVVIEEIDNGVHPNRAKHLLSSIRDIAERRKLRVLLSTHNPALMDALPDAALGDVVFCFRDPEEGNQGNSRLIRLGDMYDFPSLISQGPLGQLVTAGVVDRFVKSPHTPEDRKQQALAWLSRLQEYSNE</sequence>
<reference evidence="2 3" key="1">
    <citation type="submission" date="2020-04" db="EMBL/GenBank/DDBJ databases">
        <title>Genome-Wide Identification of 5-Methylcytosine Sites in Bacterial Genomes By High-Throughput Sequencing of MspJI Restriction Fragments.</title>
        <authorList>
            <person name="Wu V."/>
        </authorList>
    </citation>
    <scope>NUCLEOTIDE SEQUENCE [LARGE SCALE GENOMIC DNA]</scope>
    <source>
        <strain evidence="2 3">CCAP 1403/13f</strain>
        <plasmid evidence="3">pafl69</plasmid>
    </source>
</reference>
<dbReference type="AlphaFoldDB" id="A0A6H2C7T8"/>
<protein>
    <submittedName>
        <fullName evidence="2">ATP-binding protein</fullName>
    </submittedName>
</protein>
<gene>
    <name evidence="2" type="ORF">HGD76_24505</name>
</gene>
<dbReference type="PANTHER" id="PTHR40396">
    <property type="entry name" value="ATPASE-LIKE PROTEIN"/>
    <property type="match status" value="1"/>
</dbReference>
<keyword evidence="2" id="KW-0067">ATP-binding</keyword>
<dbReference type="Proteomes" id="UP000502433">
    <property type="component" value="Plasmid pAfl69"/>
</dbReference>
<evidence type="ECO:0000313" key="3">
    <source>
        <dbReference type="Proteomes" id="UP000502433"/>
    </source>
</evidence>
<dbReference type="GO" id="GO:0005524">
    <property type="term" value="F:ATP binding"/>
    <property type="evidence" value="ECO:0007669"/>
    <property type="project" value="UniProtKB-KW"/>
</dbReference>
<dbReference type="InterPro" id="IPR027417">
    <property type="entry name" value="P-loop_NTPase"/>
</dbReference>
<dbReference type="EMBL" id="CP051207">
    <property type="protein sequence ID" value="QJB47228.1"/>
    <property type="molecule type" value="Genomic_DNA"/>
</dbReference>
<dbReference type="Pfam" id="PF13304">
    <property type="entry name" value="AAA_21"/>
    <property type="match status" value="2"/>
</dbReference>
<dbReference type="InterPro" id="IPR003959">
    <property type="entry name" value="ATPase_AAA_core"/>
</dbReference>
<dbReference type="PANTHER" id="PTHR40396:SF1">
    <property type="entry name" value="ATPASE AAA-TYPE CORE DOMAIN-CONTAINING PROTEIN"/>
    <property type="match status" value="1"/>
</dbReference>
<accession>A0A6H2C7T8</accession>
<reference evidence="2 3" key="2">
    <citation type="submission" date="2020-04" db="EMBL/GenBank/DDBJ databases">
        <authorList>
            <person name="Fomenkov A."/>
            <person name="Anton B.P."/>
            <person name="Roberts R.J."/>
        </authorList>
    </citation>
    <scope>NUCLEOTIDE SEQUENCE [LARGE SCALE GENOMIC DNA]</scope>
    <source>
        <strain evidence="2 3">CCAP 1403/13f</strain>
        <plasmid evidence="3">pafl69</plasmid>
    </source>
</reference>
<geneLocation type="plasmid" evidence="3">
    <name>pafl69</name>
</geneLocation>
<name>A0A6H2C7T8_DOLFA</name>
<proteinExistence type="predicted"/>
<keyword evidence="2" id="KW-0547">Nucleotide-binding</keyword>
<organism evidence="2 3">
    <name type="scientific">Dolichospermum flos-aquae CCAP 1403/13F</name>
    <dbReference type="NCBI Taxonomy" id="315271"/>
    <lineage>
        <taxon>Bacteria</taxon>
        <taxon>Bacillati</taxon>
        <taxon>Cyanobacteriota</taxon>
        <taxon>Cyanophyceae</taxon>
        <taxon>Nostocales</taxon>
        <taxon>Aphanizomenonaceae</taxon>
        <taxon>Dolichospermum</taxon>
    </lineage>
</organism>